<proteinExistence type="predicted"/>
<sequence length="190" mass="20916">MQKKQAFSPIWASTLAAIFLRTVLVRDGSPTADAVASKERANARAVIMPRLAQPLRTAERCPNVGLETRSLASVPRGAAHRWNATGYRLPLEARAAGPDLPDTHYTHFHLKRDGRSGHFGRTPSPLRSVMAVRRYGRKRRPNRFVACITHAVSQALCAVLRIVTQIACGPVSACPQLRVHAPRPINVRAH</sequence>
<dbReference type="Proteomes" id="UP001215151">
    <property type="component" value="Unassembled WGS sequence"/>
</dbReference>
<feature type="chain" id="PRO_5042129813" description="Secreted protein" evidence="1">
    <location>
        <begin position="26"/>
        <end position="190"/>
    </location>
</feature>
<name>A0AAD7XHI2_9APHY</name>
<evidence type="ECO:0000256" key="1">
    <source>
        <dbReference type="SAM" id="SignalP"/>
    </source>
</evidence>
<feature type="signal peptide" evidence="1">
    <location>
        <begin position="1"/>
        <end position="25"/>
    </location>
</feature>
<comment type="caution">
    <text evidence="2">The sequence shown here is derived from an EMBL/GenBank/DDBJ whole genome shotgun (WGS) entry which is preliminary data.</text>
</comment>
<keyword evidence="1" id="KW-0732">Signal</keyword>
<accession>A0AAD7XHI2</accession>
<protein>
    <recommendedName>
        <fullName evidence="4">Secreted protein</fullName>
    </recommendedName>
</protein>
<gene>
    <name evidence="2" type="ORF">ONZ51_g1568</name>
</gene>
<evidence type="ECO:0000313" key="3">
    <source>
        <dbReference type="Proteomes" id="UP001215151"/>
    </source>
</evidence>
<dbReference type="EMBL" id="JAPEVG010000022">
    <property type="protein sequence ID" value="KAJ8495640.1"/>
    <property type="molecule type" value="Genomic_DNA"/>
</dbReference>
<keyword evidence="3" id="KW-1185">Reference proteome</keyword>
<evidence type="ECO:0000313" key="2">
    <source>
        <dbReference type="EMBL" id="KAJ8495640.1"/>
    </source>
</evidence>
<evidence type="ECO:0008006" key="4">
    <source>
        <dbReference type="Google" id="ProtNLM"/>
    </source>
</evidence>
<organism evidence="2 3">
    <name type="scientific">Trametes cubensis</name>
    <dbReference type="NCBI Taxonomy" id="1111947"/>
    <lineage>
        <taxon>Eukaryota</taxon>
        <taxon>Fungi</taxon>
        <taxon>Dikarya</taxon>
        <taxon>Basidiomycota</taxon>
        <taxon>Agaricomycotina</taxon>
        <taxon>Agaricomycetes</taxon>
        <taxon>Polyporales</taxon>
        <taxon>Polyporaceae</taxon>
        <taxon>Trametes</taxon>
    </lineage>
</organism>
<dbReference type="AlphaFoldDB" id="A0AAD7XHI2"/>
<reference evidence="2" key="1">
    <citation type="submission" date="2022-11" db="EMBL/GenBank/DDBJ databases">
        <title>Genome Sequence of Cubamyces cubensis.</title>
        <authorList>
            <person name="Buettner E."/>
        </authorList>
    </citation>
    <scope>NUCLEOTIDE SEQUENCE</scope>
    <source>
        <strain evidence="2">MPL-01</strain>
    </source>
</reference>